<organism evidence="3 4">
    <name type="scientific">Delftia acidovorans</name>
    <name type="common">Pseudomonas acidovorans</name>
    <name type="synonym">Comamonas acidovorans</name>
    <dbReference type="NCBI Taxonomy" id="80866"/>
    <lineage>
        <taxon>Bacteria</taxon>
        <taxon>Pseudomonadati</taxon>
        <taxon>Pseudomonadota</taxon>
        <taxon>Betaproteobacteria</taxon>
        <taxon>Burkholderiales</taxon>
        <taxon>Comamonadaceae</taxon>
        <taxon>Delftia</taxon>
    </lineage>
</organism>
<dbReference type="InterPro" id="IPR038375">
    <property type="entry name" value="NDUFAF7_sf"/>
</dbReference>
<evidence type="ECO:0000256" key="1">
    <source>
        <dbReference type="ARBA" id="ARBA00022603"/>
    </source>
</evidence>
<evidence type="ECO:0000313" key="4">
    <source>
        <dbReference type="Proteomes" id="UP000594778"/>
    </source>
</evidence>
<dbReference type="PANTHER" id="PTHR12049:SF7">
    <property type="entry name" value="PROTEIN ARGININE METHYLTRANSFERASE NDUFAF7, MITOCHONDRIAL"/>
    <property type="match status" value="1"/>
</dbReference>
<proteinExistence type="predicted"/>
<evidence type="ECO:0000313" key="3">
    <source>
        <dbReference type="EMBL" id="QPS05942.1"/>
    </source>
</evidence>
<dbReference type="SUPFAM" id="SSF53335">
    <property type="entry name" value="S-adenosyl-L-methionine-dependent methyltransferases"/>
    <property type="match status" value="1"/>
</dbReference>
<dbReference type="EMBL" id="CP065668">
    <property type="protein sequence ID" value="QPS05942.1"/>
    <property type="molecule type" value="Genomic_DNA"/>
</dbReference>
<dbReference type="InterPro" id="IPR029063">
    <property type="entry name" value="SAM-dependent_MTases_sf"/>
</dbReference>
<name>A0A7T2RZD5_DELAC</name>
<dbReference type="InterPro" id="IPR003788">
    <property type="entry name" value="NDUFAF7"/>
</dbReference>
<dbReference type="Proteomes" id="UP000594778">
    <property type="component" value="Chromosome"/>
</dbReference>
<keyword evidence="1 3" id="KW-0489">Methyltransferase</keyword>
<dbReference type="Pfam" id="PF02636">
    <property type="entry name" value="Methyltransf_28"/>
    <property type="match status" value="1"/>
</dbReference>
<dbReference type="RefSeq" id="WP_183020119.1">
    <property type="nucleotide sequence ID" value="NZ_CP065668.1"/>
</dbReference>
<protein>
    <submittedName>
        <fullName evidence="3">SAM-dependent methyltransferase</fullName>
    </submittedName>
</protein>
<gene>
    <name evidence="3" type="ORF">I6G66_16590</name>
</gene>
<dbReference type="PANTHER" id="PTHR12049">
    <property type="entry name" value="PROTEIN ARGININE METHYLTRANSFERASE NDUFAF7, MITOCHONDRIAL"/>
    <property type="match status" value="1"/>
</dbReference>
<evidence type="ECO:0000256" key="2">
    <source>
        <dbReference type="ARBA" id="ARBA00022679"/>
    </source>
</evidence>
<dbReference type="GO" id="GO:0032259">
    <property type="term" value="P:methylation"/>
    <property type="evidence" value="ECO:0007669"/>
    <property type="project" value="UniProtKB-KW"/>
</dbReference>
<dbReference type="GO" id="GO:0035243">
    <property type="term" value="F:protein-arginine omega-N symmetric methyltransferase activity"/>
    <property type="evidence" value="ECO:0007669"/>
    <property type="project" value="TreeGrafter"/>
</dbReference>
<keyword evidence="2 3" id="KW-0808">Transferase</keyword>
<accession>A0A7T2RZD5</accession>
<sequence length="337" mass="37055">MALALYEPGLGYYANDTAKFGLMPSSGSDFVTAPEMSPVFGQLLAAQVAEALQRTHTREVWEFGAGTGALALQVLDELAALGVRPDRYTIVDLSGTLRARQQLRLVKYEGLVHWADALPDRLEGVVIGNEVLDAMPVQLLVRKAGVWHERGVVLQPDGSLGWEDRPTPLRPPMEIEGEHDYLTEIHLQGEAFIRTLGERMARGAAFFIDYGFGESEYFHPQRHMGTLVCHRLHKVDDDPLAEVGLKDITAHVNFTGTAVAAQEAGFEVLGYTSQAHFLINCGLGPKLDALAQGPRAMATKLMMEHEMGELFKVIGLAKGVEPWDAMGFVRGDRTHRL</sequence>
<dbReference type="AlphaFoldDB" id="A0A7T2RZD5"/>
<reference evidence="3 4" key="1">
    <citation type="submission" date="2020-12" db="EMBL/GenBank/DDBJ databases">
        <title>FDA dAtabase for Regulatory Grade micrObial Sequences (FDA-ARGOS): Supporting development and validation of Infectious Disease Dx tests.</title>
        <authorList>
            <person name="Sproer C."/>
            <person name="Gronow S."/>
            <person name="Severitt S."/>
            <person name="Schroder I."/>
            <person name="Tallon L."/>
            <person name="Sadzewicz L."/>
            <person name="Zhao X."/>
            <person name="Boylan J."/>
            <person name="Ott S."/>
            <person name="Bowen H."/>
            <person name="Vavikolanu K."/>
            <person name="Mehta A."/>
            <person name="Aluvathingal J."/>
            <person name="Nadendla S."/>
            <person name="Lowell S."/>
            <person name="Myers T."/>
            <person name="Yan Y."/>
            <person name="Sichtig H."/>
        </authorList>
    </citation>
    <scope>NUCLEOTIDE SEQUENCE [LARGE SCALE GENOMIC DNA]</scope>
    <source>
        <strain evidence="3 4">FDAARGOS_909</strain>
    </source>
</reference>
<dbReference type="Gene3D" id="3.40.50.12710">
    <property type="match status" value="1"/>
</dbReference>